<keyword evidence="7 12" id="KW-0863">Zinc-finger</keyword>
<evidence type="ECO:0000256" key="11">
    <source>
        <dbReference type="ARBA" id="ARBA00022833"/>
    </source>
</evidence>
<dbReference type="InterPro" id="IPR018200">
    <property type="entry name" value="USP_CS"/>
</dbReference>
<name>L8GGJ9_ACACF</name>
<gene>
    <name evidence="16" type="ORF">ACA1_190280</name>
</gene>
<comment type="catalytic activity">
    <reaction evidence="1">
        <text>Thiol-dependent hydrolysis of ester, thioester, amide, peptide and isopeptide bonds formed by the C-terminal Gly of ubiquitin (a 76-residue protein attached to proteins as an intracellular targeting signal).</text>
        <dbReference type="EC" id="3.4.19.12"/>
    </reaction>
</comment>
<dbReference type="GeneID" id="14911716"/>
<keyword evidence="4 16" id="KW-0645">Protease</keyword>
<dbReference type="RefSeq" id="XP_004333344.1">
    <property type="nucleotide sequence ID" value="XM_004333296.1"/>
</dbReference>
<evidence type="ECO:0000256" key="4">
    <source>
        <dbReference type="ARBA" id="ARBA00022670"/>
    </source>
</evidence>
<dbReference type="PROSITE" id="PS00972">
    <property type="entry name" value="USP_1"/>
    <property type="match status" value="1"/>
</dbReference>
<keyword evidence="6" id="KW-0677">Repeat</keyword>
<evidence type="ECO:0000256" key="13">
    <source>
        <dbReference type="SAM" id="MobiDB-lite"/>
    </source>
</evidence>
<reference evidence="16 17" key="1">
    <citation type="journal article" date="2013" name="Genome Biol.">
        <title>Genome of Acanthamoeba castellanii highlights extensive lateral gene transfer and early evolution of tyrosine kinase signaling.</title>
        <authorList>
            <person name="Clarke M."/>
            <person name="Lohan A.J."/>
            <person name="Liu B."/>
            <person name="Lagkouvardos I."/>
            <person name="Roy S."/>
            <person name="Zafar N."/>
            <person name="Bertelli C."/>
            <person name="Schilde C."/>
            <person name="Kianianmomeni A."/>
            <person name="Burglin T.R."/>
            <person name="Frech C."/>
            <person name="Turcotte B."/>
            <person name="Kopec K.O."/>
            <person name="Synnott J.M."/>
            <person name="Choo C."/>
            <person name="Paponov I."/>
            <person name="Finkler A."/>
            <person name="Soon Heng Tan C."/>
            <person name="Hutchins A.P."/>
            <person name="Weinmeier T."/>
            <person name="Rattei T."/>
            <person name="Chu J.S."/>
            <person name="Gimenez G."/>
            <person name="Irimia M."/>
            <person name="Rigden D.J."/>
            <person name="Fitzpatrick D.A."/>
            <person name="Lorenzo-Morales J."/>
            <person name="Bateman A."/>
            <person name="Chiu C.H."/>
            <person name="Tang P."/>
            <person name="Hegemann P."/>
            <person name="Fromm H."/>
            <person name="Raoult D."/>
            <person name="Greub G."/>
            <person name="Miranda-Saavedra D."/>
            <person name="Chen N."/>
            <person name="Nash P."/>
            <person name="Ginger M.L."/>
            <person name="Horn M."/>
            <person name="Schaap P."/>
            <person name="Caler L."/>
            <person name="Loftus B."/>
        </authorList>
    </citation>
    <scope>NUCLEOTIDE SEQUENCE [LARGE SCALE GENOMIC DNA]</scope>
    <source>
        <strain evidence="16 17">Neff</strain>
    </source>
</reference>
<evidence type="ECO:0000256" key="10">
    <source>
        <dbReference type="ARBA" id="ARBA00022807"/>
    </source>
</evidence>
<dbReference type="GO" id="GO:0004843">
    <property type="term" value="F:cysteine-type deubiquitinase activity"/>
    <property type="evidence" value="ECO:0007669"/>
    <property type="project" value="UniProtKB-EC"/>
</dbReference>
<dbReference type="GO" id="GO:0016579">
    <property type="term" value="P:protein deubiquitination"/>
    <property type="evidence" value="ECO:0007669"/>
    <property type="project" value="InterPro"/>
</dbReference>
<dbReference type="Proteomes" id="UP000011083">
    <property type="component" value="Unassembled WGS sequence"/>
</dbReference>
<evidence type="ECO:0000256" key="7">
    <source>
        <dbReference type="ARBA" id="ARBA00022771"/>
    </source>
</evidence>
<dbReference type="SUPFAM" id="SSF57850">
    <property type="entry name" value="RING/U-box"/>
    <property type="match status" value="1"/>
</dbReference>
<dbReference type="Pfam" id="PF17807">
    <property type="entry name" value="zf-UBP_var"/>
    <property type="match status" value="1"/>
</dbReference>
<evidence type="ECO:0000256" key="5">
    <source>
        <dbReference type="ARBA" id="ARBA00022723"/>
    </source>
</evidence>
<evidence type="ECO:0000256" key="3">
    <source>
        <dbReference type="ARBA" id="ARBA00012759"/>
    </source>
</evidence>
<dbReference type="OrthoDB" id="361536at2759"/>
<accession>L8GGJ9</accession>
<evidence type="ECO:0000256" key="6">
    <source>
        <dbReference type="ARBA" id="ARBA00022737"/>
    </source>
</evidence>
<dbReference type="Gene3D" id="3.30.40.10">
    <property type="entry name" value="Zinc/RING finger domain, C3HC4 (zinc finger)"/>
    <property type="match status" value="2"/>
</dbReference>
<keyword evidence="8" id="KW-0833">Ubl conjugation pathway</keyword>
<keyword evidence="17" id="KW-1185">Reference proteome</keyword>
<dbReference type="STRING" id="1257118.L8GGJ9"/>
<dbReference type="FunFam" id="3.30.40.10:FF:000026">
    <property type="entry name" value="Ubiquitin carboxyl-terminal hydrolase"/>
    <property type="match status" value="1"/>
</dbReference>
<comment type="similarity">
    <text evidence="2">Belongs to the peptidase C19 family.</text>
</comment>
<dbReference type="EC" id="3.4.19.12" evidence="3"/>
<dbReference type="KEGG" id="acan:ACA1_190280"/>
<dbReference type="Pfam" id="PF00443">
    <property type="entry name" value="UCH"/>
    <property type="match status" value="1"/>
</dbReference>
<evidence type="ECO:0000256" key="12">
    <source>
        <dbReference type="PROSITE-ProRule" id="PRU00502"/>
    </source>
</evidence>
<feature type="domain" description="USP" evidence="14">
    <location>
        <begin position="318"/>
        <end position="345"/>
    </location>
</feature>
<dbReference type="InterPro" id="IPR038765">
    <property type="entry name" value="Papain-like_cys_pep_sf"/>
</dbReference>
<evidence type="ECO:0000256" key="8">
    <source>
        <dbReference type="ARBA" id="ARBA00022786"/>
    </source>
</evidence>
<dbReference type="Pfam" id="PF02148">
    <property type="entry name" value="zf-UBP"/>
    <property type="match status" value="1"/>
</dbReference>
<evidence type="ECO:0000259" key="15">
    <source>
        <dbReference type="PROSITE" id="PS50271"/>
    </source>
</evidence>
<dbReference type="Gene3D" id="3.90.70.10">
    <property type="entry name" value="Cysteine proteinases"/>
    <property type="match status" value="1"/>
</dbReference>
<dbReference type="InterPro" id="IPR041432">
    <property type="entry name" value="UBP13_Znf-UBP_var"/>
</dbReference>
<keyword evidence="9" id="KW-0378">Hydrolase</keyword>
<proteinExistence type="inferred from homology"/>
<dbReference type="PROSITE" id="PS50235">
    <property type="entry name" value="USP_3"/>
    <property type="match status" value="1"/>
</dbReference>
<feature type="compositionally biased region" description="Basic and acidic residues" evidence="13">
    <location>
        <begin position="76"/>
        <end position="89"/>
    </location>
</feature>
<dbReference type="PROSITE" id="PS50271">
    <property type="entry name" value="ZF_UBP"/>
    <property type="match status" value="1"/>
</dbReference>
<dbReference type="AlphaFoldDB" id="L8GGJ9"/>
<evidence type="ECO:0000313" key="17">
    <source>
        <dbReference type="Proteomes" id="UP000011083"/>
    </source>
</evidence>
<dbReference type="GO" id="GO:0008270">
    <property type="term" value="F:zinc ion binding"/>
    <property type="evidence" value="ECO:0007669"/>
    <property type="project" value="UniProtKB-KW"/>
</dbReference>
<keyword evidence="5" id="KW-0479">Metal-binding</keyword>
<dbReference type="InterPro" id="IPR028889">
    <property type="entry name" value="USP"/>
</dbReference>
<feature type="region of interest" description="Disordered" evidence="13">
    <location>
        <begin position="76"/>
        <end position="95"/>
    </location>
</feature>
<keyword evidence="10" id="KW-0788">Thiol protease</keyword>
<evidence type="ECO:0000313" key="16">
    <source>
        <dbReference type="EMBL" id="ELR11331.1"/>
    </source>
</evidence>
<dbReference type="InterPro" id="IPR013083">
    <property type="entry name" value="Znf_RING/FYVE/PHD"/>
</dbReference>
<dbReference type="SUPFAM" id="SSF54001">
    <property type="entry name" value="Cysteine proteinases"/>
    <property type="match status" value="1"/>
</dbReference>
<evidence type="ECO:0000259" key="14">
    <source>
        <dbReference type="PROSITE" id="PS50235"/>
    </source>
</evidence>
<dbReference type="VEuPathDB" id="AmoebaDB:ACA1_190280"/>
<feature type="domain" description="UBP-type" evidence="15">
    <location>
        <begin position="166"/>
        <end position="276"/>
    </location>
</feature>
<keyword evidence="11" id="KW-0862">Zinc</keyword>
<evidence type="ECO:0000256" key="1">
    <source>
        <dbReference type="ARBA" id="ARBA00000707"/>
    </source>
</evidence>
<dbReference type="GO" id="GO:0006508">
    <property type="term" value="P:proteolysis"/>
    <property type="evidence" value="ECO:0007669"/>
    <property type="project" value="UniProtKB-KW"/>
</dbReference>
<organism evidence="16 17">
    <name type="scientific">Acanthamoeba castellanii (strain ATCC 30010 / Neff)</name>
    <dbReference type="NCBI Taxonomy" id="1257118"/>
    <lineage>
        <taxon>Eukaryota</taxon>
        <taxon>Amoebozoa</taxon>
        <taxon>Discosea</taxon>
        <taxon>Longamoebia</taxon>
        <taxon>Centramoebida</taxon>
        <taxon>Acanthamoebidae</taxon>
        <taxon>Acanthamoeba</taxon>
    </lineage>
</organism>
<dbReference type="SMART" id="SM00290">
    <property type="entry name" value="ZnF_UBP"/>
    <property type="match status" value="1"/>
</dbReference>
<evidence type="ECO:0000256" key="9">
    <source>
        <dbReference type="ARBA" id="ARBA00022801"/>
    </source>
</evidence>
<evidence type="ECO:0000256" key="2">
    <source>
        <dbReference type="ARBA" id="ARBA00009085"/>
    </source>
</evidence>
<sequence>MEVVARYVDQVRVPSASSTVWKDECAFSFETPESDEGLFIDLNSWLAFSKDFAKANFERTGHGLYLNIKRRIKEKKEEEKKEEGEEPPKKKASILGIGVPGGFEGDANMEQEETYALVVLPELTSFPITSDELPEKVKQAIDAIVASDSASKVEDLAAWVADKDLEVSKHADNLLQLDTGRKVPSSNWKCEREGCDKTENLWLNLTDGLILCGRRNWDGSGGNGHALDHFDQTGFPLSVKLGTITAQGADVFDYVKGDLVQDPKLAEHLAHWGIDMHKMEKTEKTMAELELDLQYSFDWNRIQEQGKSHSPIYGPGFTGIQNLGNSCYMSSVMQVLFALPDFQKR</sequence>
<dbReference type="InterPro" id="IPR001394">
    <property type="entry name" value="Peptidase_C19_UCH"/>
</dbReference>
<protein>
    <recommendedName>
        <fullName evidence="3">ubiquitinyl hydrolase 1</fullName>
        <ecNumber evidence="3">3.4.19.12</ecNumber>
    </recommendedName>
</protein>
<dbReference type="OMA" id="SATMILM"/>
<dbReference type="InterPro" id="IPR001607">
    <property type="entry name" value="Znf_UBP"/>
</dbReference>
<dbReference type="EMBL" id="KB008154">
    <property type="protein sequence ID" value="ELR11331.1"/>
    <property type="molecule type" value="Genomic_DNA"/>
</dbReference>